<evidence type="ECO:0000313" key="11">
    <source>
        <dbReference type="Proteomes" id="UP001147746"/>
    </source>
</evidence>
<dbReference type="InterPro" id="IPR017972">
    <property type="entry name" value="Cyt_P450_CS"/>
</dbReference>
<evidence type="ECO:0000256" key="1">
    <source>
        <dbReference type="ARBA" id="ARBA00001971"/>
    </source>
</evidence>
<keyword evidence="4 8" id="KW-0479">Metal-binding</keyword>
<reference evidence="10" key="2">
    <citation type="journal article" date="2023" name="IMA Fungus">
        <title>Comparative genomic study of the Penicillium genus elucidates a diverse pangenome and 15 lateral gene transfer events.</title>
        <authorList>
            <person name="Petersen C."/>
            <person name="Sorensen T."/>
            <person name="Nielsen M.R."/>
            <person name="Sondergaard T.E."/>
            <person name="Sorensen J.L."/>
            <person name="Fitzpatrick D.A."/>
            <person name="Frisvad J.C."/>
            <person name="Nielsen K.L."/>
        </authorList>
    </citation>
    <scope>NUCLEOTIDE SEQUENCE</scope>
    <source>
        <strain evidence="10">IBT 21472</strain>
    </source>
</reference>
<evidence type="ECO:0000256" key="8">
    <source>
        <dbReference type="PIRSR" id="PIRSR602401-1"/>
    </source>
</evidence>
<evidence type="ECO:0000256" key="6">
    <source>
        <dbReference type="ARBA" id="ARBA00023004"/>
    </source>
</evidence>
<evidence type="ECO:0000256" key="2">
    <source>
        <dbReference type="ARBA" id="ARBA00010617"/>
    </source>
</evidence>
<keyword evidence="7 9" id="KW-0503">Monooxygenase</keyword>
<dbReference type="GO" id="GO:0004497">
    <property type="term" value="F:monooxygenase activity"/>
    <property type="evidence" value="ECO:0007669"/>
    <property type="project" value="UniProtKB-KW"/>
</dbReference>
<dbReference type="EMBL" id="JAPZBO010000004">
    <property type="protein sequence ID" value="KAJ5318379.1"/>
    <property type="molecule type" value="Genomic_DNA"/>
</dbReference>
<dbReference type="InterPro" id="IPR050121">
    <property type="entry name" value="Cytochrome_P450_monoxygenase"/>
</dbReference>
<dbReference type="Proteomes" id="UP001147746">
    <property type="component" value="Unassembled WGS sequence"/>
</dbReference>
<dbReference type="SUPFAM" id="SSF48264">
    <property type="entry name" value="Cytochrome P450"/>
    <property type="match status" value="1"/>
</dbReference>
<evidence type="ECO:0000256" key="3">
    <source>
        <dbReference type="ARBA" id="ARBA00022617"/>
    </source>
</evidence>
<dbReference type="GO" id="GO:0043386">
    <property type="term" value="P:mycotoxin biosynthetic process"/>
    <property type="evidence" value="ECO:0007669"/>
    <property type="project" value="UniProtKB-ARBA"/>
</dbReference>
<keyword evidence="11" id="KW-1185">Reference proteome</keyword>
<protein>
    <submittedName>
        <fullName evidence="10">Uncharacterized protein</fullName>
    </submittedName>
</protein>
<sequence>IITIDTPLEKSGPVFRSGPNELSFQSFQSLHDIYKAKEDKVGKPNTWKIFSMDSSDPTILSTLDDGEHAFKHRTISTMLAPGVMRNVEQQILPYIATFVDRLGESDHDIQDLCNWLSFDIISDLLYGESFNLLQLPELRWLPEAYTAMSRWIMTCMVQPKVKLLIYLYRIVPVFQSIIKLGKWTKQRSFTRCAAGAPRDDFFTLFQQAESKHTNHSYTNKGMWTESVLLLAAGSDTTSTTMGALFFHLFRNRDALNKLTSTLRATFEHESEIVSGPELANCVYLHACVREAMRLVPAVPNLSPRVVRSHELVIDGCHVPQKTHVGVSLYSLNRDPKVFEEAEDYLPERWLSTDGQRLNLELFKSFGVGPRACVGMNLALLELTLVVARTLFRYDVTSPPERVSPNGRSESEEDYCQFTFDAWAVASARRSQVNTGCFVERASR</sequence>
<dbReference type="InterPro" id="IPR002401">
    <property type="entry name" value="Cyt_P450_E_grp-I"/>
</dbReference>
<keyword evidence="6 8" id="KW-0408">Iron</keyword>
<evidence type="ECO:0000256" key="9">
    <source>
        <dbReference type="RuleBase" id="RU000461"/>
    </source>
</evidence>
<dbReference type="Pfam" id="PF00067">
    <property type="entry name" value="p450"/>
    <property type="match status" value="1"/>
</dbReference>
<dbReference type="PROSITE" id="PS00086">
    <property type="entry name" value="CYTOCHROME_P450"/>
    <property type="match status" value="1"/>
</dbReference>
<dbReference type="GO" id="GO:0016705">
    <property type="term" value="F:oxidoreductase activity, acting on paired donors, with incorporation or reduction of molecular oxygen"/>
    <property type="evidence" value="ECO:0007669"/>
    <property type="project" value="InterPro"/>
</dbReference>
<evidence type="ECO:0000256" key="7">
    <source>
        <dbReference type="ARBA" id="ARBA00023033"/>
    </source>
</evidence>
<comment type="cofactor">
    <cofactor evidence="1 8">
        <name>heme</name>
        <dbReference type="ChEBI" id="CHEBI:30413"/>
    </cofactor>
</comment>
<dbReference type="InterPro" id="IPR036396">
    <property type="entry name" value="Cyt_P450_sf"/>
</dbReference>
<feature type="non-terminal residue" evidence="10">
    <location>
        <position position="1"/>
    </location>
</feature>
<proteinExistence type="inferred from homology"/>
<dbReference type="PRINTS" id="PR00463">
    <property type="entry name" value="EP450I"/>
</dbReference>
<dbReference type="PANTHER" id="PTHR24305">
    <property type="entry name" value="CYTOCHROME P450"/>
    <property type="match status" value="1"/>
</dbReference>
<dbReference type="GO" id="GO:0005506">
    <property type="term" value="F:iron ion binding"/>
    <property type="evidence" value="ECO:0007669"/>
    <property type="project" value="InterPro"/>
</dbReference>
<comment type="caution">
    <text evidence="10">The sequence shown here is derived from an EMBL/GenBank/DDBJ whole genome shotgun (WGS) entry which is preliminary data.</text>
</comment>
<dbReference type="PANTHER" id="PTHR24305:SF237">
    <property type="entry name" value="CYTOCHROME P450 MONOOXYGENASE ATNE-RELATED"/>
    <property type="match status" value="1"/>
</dbReference>
<gene>
    <name evidence="10" type="ORF">N7476_004799</name>
</gene>
<evidence type="ECO:0000313" key="10">
    <source>
        <dbReference type="EMBL" id="KAJ5318379.1"/>
    </source>
</evidence>
<keyword evidence="5 9" id="KW-0560">Oxidoreductase</keyword>
<reference evidence="10" key="1">
    <citation type="submission" date="2022-12" db="EMBL/GenBank/DDBJ databases">
        <authorList>
            <person name="Petersen C."/>
        </authorList>
    </citation>
    <scope>NUCLEOTIDE SEQUENCE</scope>
    <source>
        <strain evidence="10">IBT 21472</strain>
    </source>
</reference>
<name>A0A9W9PY79_9EURO</name>
<dbReference type="AlphaFoldDB" id="A0A9W9PY79"/>
<accession>A0A9W9PY79</accession>
<dbReference type="InterPro" id="IPR001128">
    <property type="entry name" value="Cyt_P450"/>
</dbReference>
<evidence type="ECO:0000256" key="4">
    <source>
        <dbReference type="ARBA" id="ARBA00022723"/>
    </source>
</evidence>
<organism evidence="10 11">
    <name type="scientific">Penicillium atrosanguineum</name>
    <dbReference type="NCBI Taxonomy" id="1132637"/>
    <lineage>
        <taxon>Eukaryota</taxon>
        <taxon>Fungi</taxon>
        <taxon>Dikarya</taxon>
        <taxon>Ascomycota</taxon>
        <taxon>Pezizomycotina</taxon>
        <taxon>Eurotiomycetes</taxon>
        <taxon>Eurotiomycetidae</taxon>
        <taxon>Eurotiales</taxon>
        <taxon>Aspergillaceae</taxon>
        <taxon>Penicillium</taxon>
    </lineage>
</organism>
<evidence type="ECO:0000256" key="5">
    <source>
        <dbReference type="ARBA" id="ARBA00023002"/>
    </source>
</evidence>
<feature type="binding site" description="axial binding residue" evidence="8">
    <location>
        <position position="372"/>
    </location>
    <ligand>
        <name>heme</name>
        <dbReference type="ChEBI" id="CHEBI:30413"/>
    </ligand>
    <ligandPart>
        <name>Fe</name>
        <dbReference type="ChEBI" id="CHEBI:18248"/>
    </ligandPart>
</feature>
<comment type="similarity">
    <text evidence="2 9">Belongs to the cytochrome P450 family.</text>
</comment>
<dbReference type="PRINTS" id="PR00385">
    <property type="entry name" value="P450"/>
</dbReference>
<keyword evidence="3 8" id="KW-0349">Heme</keyword>
<dbReference type="Gene3D" id="1.10.630.10">
    <property type="entry name" value="Cytochrome P450"/>
    <property type="match status" value="1"/>
</dbReference>
<dbReference type="GO" id="GO:0020037">
    <property type="term" value="F:heme binding"/>
    <property type="evidence" value="ECO:0007669"/>
    <property type="project" value="InterPro"/>
</dbReference>